<dbReference type="InterPro" id="IPR018968">
    <property type="entry name" value="Phasin"/>
</dbReference>
<dbReference type="EMBL" id="FLQX01000111">
    <property type="protein sequence ID" value="SBT06718.1"/>
    <property type="molecule type" value="Genomic_DNA"/>
</dbReference>
<accession>A0A1A8XRZ0</accession>
<sequence>MLAVSPELINSTEINTHAFMTLSKIAFSSIQRLAALNLNATRVALEDGTTAFGHLVQRKDVQKGQQLPGGTSGTASNNALAYLKGVQDIAAETQEEVTKLVSSYFTPHGDDSKPSAGWLKGFEQFKSFAQQITDMTAANIKVVGDATARIATEAVSQSKNIGIASPLRT</sequence>
<dbReference type="Proteomes" id="UP000199169">
    <property type="component" value="Unassembled WGS sequence"/>
</dbReference>
<evidence type="ECO:0000313" key="2">
    <source>
        <dbReference type="EMBL" id="SBT06718.1"/>
    </source>
</evidence>
<dbReference type="RefSeq" id="WP_186407301.1">
    <property type="nucleotide sequence ID" value="NZ_FLQX01000111.1"/>
</dbReference>
<organism evidence="2 3">
    <name type="scientific">Candidatus Accumulibacter aalborgensis</name>
    <dbReference type="NCBI Taxonomy" id="1860102"/>
    <lineage>
        <taxon>Bacteria</taxon>
        <taxon>Pseudomonadati</taxon>
        <taxon>Pseudomonadota</taxon>
        <taxon>Betaproteobacteria</taxon>
        <taxon>Candidatus Accumulibacter</taxon>
    </lineage>
</organism>
<evidence type="ECO:0000313" key="3">
    <source>
        <dbReference type="Proteomes" id="UP000199169"/>
    </source>
</evidence>
<proteinExistence type="predicted"/>
<reference evidence="2 3" key="1">
    <citation type="submission" date="2016-06" db="EMBL/GenBank/DDBJ databases">
        <authorList>
            <person name="Kjaerup R.B."/>
            <person name="Dalgaard T.S."/>
            <person name="Juul-Madsen H.R."/>
        </authorList>
    </citation>
    <scope>NUCLEOTIDE SEQUENCE [LARGE SCALE GENOMIC DNA]</scope>
    <source>
        <strain evidence="2">3</strain>
    </source>
</reference>
<dbReference type="AlphaFoldDB" id="A0A1A8XRZ0"/>
<keyword evidence="3" id="KW-1185">Reference proteome</keyword>
<dbReference type="STRING" id="1860102.ACCAA_350101"/>
<gene>
    <name evidence="2" type="ORF">ACCAA_350101</name>
</gene>
<name>A0A1A8XRZ0_9PROT</name>
<protein>
    <submittedName>
        <fullName evidence="2">Phasin</fullName>
    </submittedName>
</protein>
<dbReference type="Pfam" id="PF09361">
    <property type="entry name" value="Phasin_2"/>
    <property type="match status" value="1"/>
</dbReference>
<evidence type="ECO:0000259" key="1">
    <source>
        <dbReference type="Pfam" id="PF09361"/>
    </source>
</evidence>
<feature type="domain" description="Phasin" evidence="1">
    <location>
        <begin position="9"/>
        <end position="103"/>
    </location>
</feature>